<proteinExistence type="predicted"/>
<feature type="non-terminal residue" evidence="2">
    <location>
        <position position="146"/>
    </location>
</feature>
<protein>
    <recommendedName>
        <fullName evidence="1">Endonuclease/exonuclease/phosphatase domain-containing protein</fullName>
    </recommendedName>
</protein>
<gene>
    <name evidence="2" type="ORF">P3X46_004440</name>
</gene>
<dbReference type="Pfam" id="PF03372">
    <property type="entry name" value="Exo_endo_phos"/>
    <property type="match status" value="1"/>
</dbReference>
<dbReference type="PANTHER" id="PTHR35218:SF9">
    <property type="entry name" value="ENDONUCLEASE_EXONUCLEASE_PHOSPHATASE DOMAIN-CONTAINING PROTEIN"/>
    <property type="match status" value="1"/>
</dbReference>
<organism evidence="2 3">
    <name type="scientific">Hevea brasiliensis</name>
    <name type="common">Para rubber tree</name>
    <name type="synonym">Siphonia brasiliensis</name>
    <dbReference type="NCBI Taxonomy" id="3981"/>
    <lineage>
        <taxon>Eukaryota</taxon>
        <taxon>Viridiplantae</taxon>
        <taxon>Streptophyta</taxon>
        <taxon>Embryophyta</taxon>
        <taxon>Tracheophyta</taxon>
        <taxon>Spermatophyta</taxon>
        <taxon>Magnoliopsida</taxon>
        <taxon>eudicotyledons</taxon>
        <taxon>Gunneridae</taxon>
        <taxon>Pentapetalae</taxon>
        <taxon>rosids</taxon>
        <taxon>fabids</taxon>
        <taxon>Malpighiales</taxon>
        <taxon>Euphorbiaceae</taxon>
        <taxon>Crotonoideae</taxon>
        <taxon>Micrandreae</taxon>
        <taxon>Hevea</taxon>
    </lineage>
</organism>
<reference evidence="2" key="1">
    <citation type="journal article" date="2023" name="Plant Biotechnol. J.">
        <title>Chromosome-level wild Hevea brasiliensis genome provides new tools for genomic-assisted breeding and valuable loci to elevate rubber yield.</title>
        <authorList>
            <person name="Cheng H."/>
            <person name="Song X."/>
            <person name="Hu Y."/>
            <person name="Wu T."/>
            <person name="Yang Q."/>
            <person name="An Z."/>
            <person name="Feng S."/>
            <person name="Deng Z."/>
            <person name="Wu W."/>
            <person name="Zeng X."/>
            <person name="Tu M."/>
            <person name="Wang X."/>
            <person name="Huang H."/>
        </authorList>
    </citation>
    <scope>NUCLEOTIDE SEQUENCE</scope>
    <source>
        <strain evidence="2">MT/VB/25A 57/8</strain>
    </source>
</reference>
<accession>A0ABQ9MWS1</accession>
<keyword evidence="3" id="KW-1185">Reference proteome</keyword>
<dbReference type="InterPro" id="IPR036691">
    <property type="entry name" value="Endo/exonu/phosph_ase_sf"/>
</dbReference>
<evidence type="ECO:0000259" key="1">
    <source>
        <dbReference type="Pfam" id="PF03372"/>
    </source>
</evidence>
<evidence type="ECO:0000313" key="3">
    <source>
        <dbReference type="Proteomes" id="UP001174677"/>
    </source>
</evidence>
<dbReference type="Gene3D" id="3.60.10.10">
    <property type="entry name" value="Endonuclease/exonuclease/phosphatase"/>
    <property type="match status" value="1"/>
</dbReference>
<comment type="caution">
    <text evidence="2">The sequence shown here is derived from an EMBL/GenBank/DDBJ whole genome shotgun (WGS) entry which is preliminary data.</text>
</comment>
<dbReference type="InterPro" id="IPR005135">
    <property type="entry name" value="Endo/exonuclease/phosphatase"/>
</dbReference>
<evidence type="ECO:0000313" key="2">
    <source>
        <dbReference type="EMBL" id="KAJ9184744.1"/>
    </source>
</evidence>
<dbReference type="SUPFAM" id="SSF56219">
    <property type="entry name" value="DNase I-like"/>
    <property type="match status" value="1"/>
</dbReference>
<dbReference type="Proteomes" id="UP001174677">
    <property type="component" value="Chromosome 3"/>
</dbReference>
<name>A0ABQ9MWS1_HEVBR</name>
<feature type="domain" description="Endonuclease/exonuclease/phosphatase" evidence="1">
    <location>
        <begin position="4"/>
        <end position="137"/>
    </location>
</feature>
<dbReference type="PANTHER" id="PTHR35218">
    <property type="entry name" value="RNASE H DOMAIN-CONTAINING PROTEIN"/>
    <property type="match status" value="1"/>
</dbReference>
<dbReference type="EMBL" id="JARPOI010000003">
    <property type="protein sequence ID" value="KAJ9184744.1"/>
    <property type="molecule type" value="Genomic_DNA"/>
</dbReference>
<sequence>MIYLSWNCGSLVNPRAVRAQKELILSKKPNIIFLCETLVHSNKIEEIKVHFGYDYCFSEDNLGGGGLAVLWNNSSLITITSFSANYTNISISGMNSINWGLTESWNLLSHLEGSSSLPWVCIGDFNNLLNLEDKRAGNPHSDYLCY</sequence>